<dbReference type="EMBL" id="OB661350">
    <property type="protein sequence ID" value="CAD7228029.1"/>
    <property type="molecule type" value="Genomic_DNA"/>
</dbReference>
<dbReference type="Pfam" id="PF00179">
    <property type="entry name" value="UQ_con"/>
    <property type="match status" value="1"/>
</dbReference>
<feature type="compositionally biased region" description="Basic residues" evidence="4">
    <location>
        <begin position="176"/>
        <end position="187"/>
    </location>
</feature>
<reference evidence="5" key="1">
    <citation type="submission" date="2020-11" db="EMBL/GenBank/DDBJ databases">
        <authorList>
            <person name="Tran Van P."/>
        </authorList>
    </citation>
    <scope>NUCLEOTIDE SEQUENCE</scope>
</reference>
<feature type="region of interest" description="Disordered" evidence="4">
    <location>
        <begin position="831"/>
        <end position="850"/>
    </location>
</feature>
<dbReference type="SUPFAM" id="SSF54495">
    <property type="entry name" value="UBC-like"/>
    <property type="match status" value="1"/>
</dbReference>
<dbReference type="Gene3D" id="3.10.110.10">
    <property type="entry name" value="Ubiquitin Conjugating Enzyme"/>
    <property type="match status" value="1"/>
</dbReference>
<feature type="coiled-coil region" evidence="3">
    <location>
        <begin position="454"/>
        <end position="495"/>
    </location>
</feature>
<keyword evidence="2" id="KW-0833">Ubl conjugation pathway</keyword>
<evidence type="ECO:0000256" key="4">
    <source>
        <dbReference type="SAM" id="MobiDB-lite"/>
    </source>
</evidence>
<sequence length="1248" mass="139816">MEDLKGGQWVHCTKKTQGQRNDLQRNVSLTVTAVEVASVDVKWKYGKETSFIAGKQEKLTGDAIKEIRVLDRYKSLCLELGDVRCLTVGDEGIPPVVTLEEWKKATMQELKEGTGREERRNIALKGRGVLKEAAWWSFIRAEEESKVKQSTTKAGNKKTTPAKGLKVGSVGGGKSGKGRGKWGKKGKGAGVNLAQTGGDARGIFQGQEGSSSVGSDGASEPPALSLKPGQKITVEALRVATYIDVLWQDGTESIAVPSCDLYPDDTFDEHEFFPGTHVLMETSNSDAVNAPQKGMDGIVQWASQADRTAMVRWLPADRPGDAEEDDELSQLIEKEHAVYELKRDLYLHYRIGDIVLLLRGGGIIPKCYVLDVRSEMKKLEEQFSPSVSKSCQKGDSDEVDSTRVVISTLSALVEQLKTFRRETVSLNGVENVKKVGSEKISLKRRIEELSSRIVKEHAELESKIESERQNLKRRFQELSSRIQKESEELEALRSSPGNPLFWESADRVVAKLKRFKDFEYIVNATVVDEEEEFNFVGEVSDIRTDGLMEVTFMNGSCHCVDIFSLVKVTLHDGLWSLDECPSSQDDDSNSSVTTSEGDGDRKDEDDEWETESEHSWMGDAPPSTPVQETPQATKPAQAARGSVDQNSKSSSSPAIQDFQKSIERLQKLLMLPDGSTRQEDVPDAELTSSLEKFMRALQSIEKKCLHRDGDSCIVPYIWHTMLEYFKSDPSKTSWKQWLAFDQENDFPLKNDEGGSETQVENVNVLVLDSWADLTNHLFNMVYEVKEFKRLKESSSEHIEDLEESVEQDQSVEYLNEEESVEEFKDALDTLPSESLEEDVESREQEKPQGAFKDALNHDFKHEKSEEIGEDRIVMEFSVAKGAKLAICYDVSGNVVDVQRKFRVEFKNLNRVPRIQVNSAFSRITNASSATIFEFNTERPLNFDNIAADIVANHKFDSFRHRELHPEEKEGKSGTFILSDDDPPVEHRFFSNKYQTMDRGWMKKVVAEHKLLAVSLPSGITVIAYSNRMDLLTAMIQGPAGTPYEGALFFFDIQLPSDYPSSPPAFKYLSYCTERLNPNLYEDGKVCISLLGTWSGQGSELWGPGSTLLQVLLSIQGLILNKDPYYNEAGYEKHRGSADAAEAARTYNEMALIKTVQSMRRILESPPRDFRDRVESYFKGCANVMLPRLEKFASNETPTKEFPIAPTSRGFRLAFAKAVQQFKDTLSEKGYLDISSEAASTAAPSSSQD</sequence>
<dbReference type="PROSITE" id="PS50127">
    <property type="entry name" value="UBC_2"/>
    <property type="match status" value="1"/>
</dbReference>
<feature type="compositionally biased region" description="Polar residues" evidence="4">
    <location>
        <begin position="643"/>
        <end position="654"/>
    </location>
</feature>
<keyword evidence="3" id="KW-0175">Coiled coil</keyword>
<evidence type="ECO:0000256" key="1">
    <source>
        <dbReference type="ARBA" id="ARBA00022679"/>
    </source>
</evidence>
<dbReference type="OrthoDB" id="47801at2759"/>
<dbReference type="Pfam" id="PF23043">
    <property type="entry name" value="SH3-B_UBE2O"/>
    <property type="match status" value="1"/>
</dbReference>
<organism evidence="5">
    <name type="scientific">Cyprideis torosa</name>
    <dbReference type="NCBI Taxonomy" id="163714"/>
    <lineage>
        <taxon>Eukaryota</taxon>
        <taxon>Metazoa</taxon>
        <taxon>Ecdysozoa</taxon>
        <taxon>Arthropoda</taxon>
        <taxon>Crustacea</taxon>
        <taxon>Oligostraca</taxon>
        <taxon>Ostracoda</taxon>
        <taxon>Podocopa</taxon>
        <taxon>Podocopida</taxon>
        <taxon>Cytherocopina</taxon>
        <taxon>Cytheroidea</taxon>
        <taxon>Cytherideidae</taxon>
        <taxon>Cyprideis</taxon>
    </lineage>
</organism>
<feature type="compositionally biased region" description="Polar residues" evidence="4">
    <location>
        <begin position="625"/>
        <end position="634"/>
    </location>
</feature>
<feature type="region of interest" description="Disordered" evidence="4">
    <location>
        <begin position="148"/>
        <end position="226"/>
    </location>
</feature>
<evidence type="ECO:0000256" key="2">
    <source>
        <dbReference type="ARBA" id="ARBA00022786"/>
    </source>
</evidence>
<dbReference type="PANTHER" id="PTHR46116">
    <property type="entry name" value="(E3-INDEPENDENT) E2 UBIQUITIN-CONJUGATING ENZYME"/>
    <property type="match status" value="1"/>
</dbReference>
<dbReference type="GO" id="GO:0061631">
    <property type="term" value="F:ubiquitin conjugating enzyme activity"/>
    <property type="evidence" value="ECO:0007669"/>
    <property type="project" value="TreeGrafter"/>
</dbReference>
<dbReference type="AlphaFoldDB" id="A0A7R8ZL65"/>
<dbReference type="CDD" id="cd23837">
    <property type="entry name" value="UBCc_UBE2O"/>
    <property type="match status" value="1"/>
</dbReference>
<evidence type="ECO:0000256" key="3">
    <source>
        <dbReference type="SAM" id="Coils"/>
    </source>
</evidence>
<gene>
    <name evidence="5" type="ORF">CTOB1V02_LOCUS5920</name>
</gene>
<dbReference type="SMART" id="SM00212">
    <property type="entry name" value="UBCc"/>
    <property type="match status" value="1"/>
</dbReference>
<feature type="region of interest" description="Disordered" evidence="4">
    <location>
        <begin position="579"/>
        <end position="654"/>
    </location>
</feature>
<dbReference type="InterPro" id="IPR057733">
    <property type="entry name" value="UBE2O-like_SH3-B"/>
</dbReference>
<dbReference type="InterPro" id="IPR016135">
    <property type="entry name" value="UBQ-conjugating_enzyme/RWD"/>
</dbReference>
<keyword evidence="1" id="KW-0808">Transferase</keyword>
<accession>A0A7R8ZL65</accession>
<evidence type="ECO:0000313" key="5">
    <source>
        <dbReference type="EMBL" id="CAD7228029.1"/>
    </source>
</evidence>
<dbReference type="PANTHER" id="PTHR46116:SF15">
    <property type="entry name" value="(E3-INDEPENDENT) E2 UBIQUITIN-CONJUGATING ENZYME"/>
    <property type="match status" value="1"/>
</dbReference>
<protein>
    <submittedName>
        <fullName evidence="5">Uncharacterized protein</fullName>
    </submittedName>
</protein>
<name>A0A7R8ZL65_9CRUS</name>
<feature type="compositionally biased region" description="Polar residues" evidence="4">
    <location>
        <begin position="148"/>
        <end position="159"/>
    </location>
</feature>
<proteinExistence type="predicted"/>
<dbReference type="InterPro" id="IPR000608">
    <property type="entry name" value="UBC"/>
</dbReference>